<keyword evidence="10" id="KW-0028">Amino-acid biosynthesis</keyword>
<dbReference type="PROSITE" id="PS00130">
    <property type="entry name" value="U_DNA_GLYCOSYLASE"/>
    <property type="match status" value="1"/>
</dbReference>
<keyword evidence="10" id="KW-0822">Tryptophan biosynthesis</keyword>
<dbReference type="AlphaFoldDB" id="A0A159Z155"/>
<feature type="compositionally biased region" description="Basic residues" evidence="14">
    <location>
        <begin position="314"/>
        <end position="325"/>
    </location>
</feature>
<feature type="compositionally biased region" description="Gly residues" evidence="14">
    <location>
        <begin position="277"/>
        <end position="287"/>
    </location>
</feature>
<dbReference type="Pfam" id="PF02885">
    <property type="entry name" value="Glycos_trans_3N"/>
    <property type="match status" value="1"/>
</dbReference>
<evidence type="ECO:0000256" key="7">
    <source>
        <dbReference type="ARBA" id="ARBA00022679"/>
    </source>
</evidence>
<protein>
    <recommendedName>
        <fullName evidence="5 12">Uracil-DNA glycosylase</fullName>
        <shortName evidence="12">UDG</shortName>
        <ecNumber evidence="4 12">3.2.2.27</ecNumber>
    </recommendedName>
</protein>
<keyword evidence="7 16" id="KW-0808">Transferase</keyword>
<feature type="compositionally biased region" description="Gly residues" evidence="14">
    <location>
        <begin position="299"/>
        <end position="313"/>
    </location>
</feature>
<comment type="catalytic activity">
    <reaction evidence="1 12">
        <text>Hydrolyzes single-stranded DNA or mismatched double-stranded DNA and polynucleotides, releasing free uracil.</text>
        <dbReference type="EC" id="3.2.2.27"/>
    </reaction>
</comment>
<evidence type="ECO:0000256" key="5">
    <source>
        <dbReference type="ARBA" id="ARBA00018429"/>
    </source>
</evidence>
<dbReference type="GO" id="GO:0004048">
    <property type="term" value="F:anthranilate phosphoribosyltransferase activity"/>
    <property type="evidence" value="ECO:0007669"/>
    <property type="project" value="InterPro"/>
</dbReference>
<dbReference type="SMART" id="SM00986">
    <property type="entry name" value="UDG"/>
    <property type="match status" value="1"/>
</dbReference>
<feature type="region of interest" description="Disordered" evidence="14">
    <location>
        <begin position="250"/>
        <end position="333"/>
    </location>
</feature>
<dbReference type="NCBIfam" id="TIGR00628">
    <property type="entry name" value="ung"/>
    <property type="match status" value="1"/>
</dbReference>
<dbReference type="NCBIfam" id="NF003588">
    <property type="entry name" value="PRK05254.1-1"/>
    <property type="match status" value="1"/>
</dbReference>
<dbReference type="SUPFAM" id="SSF52418">
    <property type="entry name" value="Nucleoside phosphorylase/phosphoribosyltransferase catalytic domain"/>
    <property type="match status" value="1"/>
</dbReference>
<feature type="domain" description="Uracil-DNA glycosylase-like" evidence="15">
    <location>
        <begin position="385"/>
        <end position="546"/>
    </location>
</feature>
<evidence type="ECO:0000256" key="3">
    <source>
        <dbReference type="ARBA" id="ARBA00008184"/>
    </source>
</evidence>
<dbReference type="GO" id="GO:0004844">
    <property type="term" value="F:uracil DNA N-glycosylase activity"/>
    <property type="evidence" value="ECO:0007669"/>
    <property type="project" value="UniProtKB-UniRule"/>
</dbReference>
<keyword evidence="10" id="KW-0057">Aromatic amino acid biosynthesis</keyword>
<organism evidence="16 17">
    <name type="scientific">Frigidibacter mobilis</name>
    <dbReference type="NCBI Taxonomy" id="1335048"/>
    <lineage>
        <taxon>Bacteria</taxon>
        <taxon>Pseudomonadati</taxon>
        <taxon>Pseudomonadota</taxon>
        <taxon>Alphaproteobacteria</taxon>
        <taxon>Rhodobacterales</taxon>
        <taxon>Paracoccaceae</taxon>
        <taxon>Frigidibacter</taxon>
    </lineage>
</organism>
<evidence type="ECO:0000256" key="9">
    <source>
        <dbReference type="ARBA" id="ARBA00022801"/>
    </source>
</evidence>
<dbReference type="NCBIfam" id="NF003592">
    <property type="entry name" value="PRK05254.1-5"/>
    <property type="match status" value="1"/>
</dbReference>
<evidence type="ECO:0000256" key="2">
    <source>
        <dbReference type="ARBA" id="ARBA00002631"/>
    </source>
</evidence>
<dbReference type="SUPFAM" id="SSF52141">
    <property type="entry name" value="Uracil-DNA glycosylase-like"/>
    <property type="match status" value="1"/>
</dbReference>
<comment type="similarity">
    <text evidence="3 12">Belongs to the uracil-DNA glycosylase (UDG) superfamily. UNG family.</text>
</comment>
<comment type="subcellular location">
    <subcellularLocation>
        <location evidence="12">Cytoplasm</location>
    </subcellularLocation>
</comment>
<dbReference type="InterPro" id="IPR036320">
    <property type="entry name" value="Glycosyl_Trfase_fam3_N_dom_sf"/>
</dbReference>
<proteinExistence type="inferred from homology"/>
<dbReference type="InterPro" id="IPR035902">
    <property type="entry name" value="Nuc_phospho_transferase"/>
</dbReference>
<dbReference type="InterPro" id="IPR005940">
    <property type="entry name" value="Anthranilate_Pribosyl_Tfrase"/>
</dbReference>
<evidence type="ECO:0000256" key="11">
    <source>
        <dbReference type="ARBA" id="ARBA00023204"/>
    </source>
</evidence>
<keyword evidence="17" id="KW-1185">Reference proteome</keyword>
<dbReference type="InterPro" id="IPR036895">
    <property type="entry name" value="Uracil-DNA_glycosylase-like_sf"/>
</dbReference>
<dbReference type="KEGG" id="daa:AKL17_1428"/>
<dbReference type="GO" id="GO:0005829">
    <property type="term" value="C:cytosol"/>
    <property type="evidence" value="ECO:0007669"/>
    <property type="project" value="TreeGrafter"/>
</dbReference>
<evidence type="ECO:0000256" key="13">
    <source>
        <dbReference type="PROSITE-ProRule" id="PRU10072"/>
    </source>
</evidence>
<dbReference type="EC" id="3.2.2.27" evidence="4 12"/>
<keyword evidence="8 12" id="KW-0227">DNA damage</keyword>
<dbReference type="InterPro" id="IPR018085">
    <property type="entry name" value="Ura-DNA_Glyclase_AS"/>
</dbReference>
<dbReference type="PANTHER" id="PTHR43285:SF2">
    <property type="entry name" value="ANTHRANILATE PHOSPHORIBOSYLTRANSFERASE"/>
    <property type="match status" value="1"/>
</dbReference>
<dbReference type="InterPro" id="IPR017459">
    <property type="entry name" value="Glycosyl_Trfase_fam3_N_dom"/>
</dbReference>
<evidence type="ECO:0000256" key="1">
    <source>
        <dbReference type="ARBA" id="ARBA00001400"/>
    </source>
</evidence>
<name>A0A159Z155_9RHOB</name>
<dbReference type="Gene3D" id="1.20.970.10">
    <property type="entry name" value="Transferase, Pyrimidine Nucleoside Phosphorylase, Chain C"/>
    <property type="match status" value="1"/>
</dbReference>
<dbReference type="Pfam" id="PF03167">
    <property type="entry name" value="UDG"/>
    <property type="match status" value="1"/>
</dbReference>
<evidence type="ECO:0000259" key="15">
    <source>
        <dbReference type="SMART" id="SM00986"/>
    </source>
</evidence>
<evidence type="ECO:0000256" key="8">
    <source>
        <dbReference type="ARBA" id="ARBA00022763"/>
    </source>
</evidence>
<dbReference type="NCBIfam" id="TIGR01245">
    <property type="entry name" value="trpD"/>
    <property type="match status" value="1"/>
</dbReference>
<keyword evidence="6 16" id="KW-0328">Glycosyltransferase</keyword>
<dbReference type="GO" id="GO:0006284">
    <property type="term" value="P:base-excision repair"/>
    <property type="evidence" value="ECO:0007669"/>
    <property type="project" value="UniProtKB-UniRule"/>
</dbReference>
<evidence type="ECO:0000256" key="14">
    <source>
        <dbReference type="SAM" id="MobiDB-lite"/>
    </source>
</evidence>
<evidence type="ECO:0000256" key="4">
    <source>
        <dbReference type="ARBA" id="ARBA00012030"/>
    </source>
</evidence>
<reference evidence="16 17" key="1">
    <citation type="submission" date="2015-09" db="EMBL/GenBank/DDBJ databases">
        <title>Complete genome sequence of Defluviimonas alba cai42t isolated from an oilfield in Xinjiang.</title>
        <authorList>
            <person name="Geng S."/>
            <person name="Pan X."/>
            <person name="Wu X."/>
        </authorList>
    </citation>
    <scope>NUCLEOTIDE SEQUENCE [LARGE SCALE GENOMIC DNA]</scope>
    <source>
        <strain evidence="17">cai42</strain>
    </source>
</reference>
<comment type="function">
    <text evidence="2 12">Excises uracil residues from the DNA which can arise as a result of misincorporation of dUMP residues by DNA polymerase or due to deamination of cytosine.</text>
</comment>
<dbReference type="Gene3D" id="3.40.1030.10">
    <property type="entry name" value="Nucleoside phosphorylase/phosphoribosyltransferase catalytic domain"/>
    <property type="match status" value="1"/>
</dbReference>
<keyword evidence="9 12" id="KW-0378">Hydrolase</keyword>
<dbReference type="Gene3D" id="3.40.470.10">
    <property type="entry name" value="Uracil-DNA glycosylase-like domain"/>
    <property type="match status" value="1"/>
</dbReference>
<evidence type="ECO:0000313" key="17">
    <source>
        <dbReference type="Proteomes" id="UP000076128"/>
    </source>
</evidence>
<dbReference type="PANTHER" id="PTHR43285">
    <property type="entry name" value="ANTHRANILATE PHOSPHORIBOSYLTRANSFERASE"/>
    <property type="match status" value="1"/>
</dbReference>
<dbReference type="InterPro" id="IPR002043">
    <property type="entry name" value="UDG_fam1"/>
</dbReference>
<dbReference type="GO" id="GO:0000162">
    <property type="term" value="P:L-tryptophan biosynthetic process"/>
    <property type="evidence" value="ECO:0007669"/>
    <property type="project" value="UniProtKB-KW"/>
</dbReference>
<evidence type="ECO:0000256" key="6">
    <source>
        <dbReference type="ARBA" id="ARBA00022676"/>
    </source>
</evidence>
<dbReference type="STRING" id="1335048.AKL17_1428"/>
<evidence type="ECO:0000313" key="16">
    <source>
        <dbReference type="EMBL" id="AMY68682.1"/>
    </source>
</evidence>
<dbReference type="HAMAP" id="MF_00148">
    <property type="entry name" value="UDG"/>
    <property type="match status" value="1"/>
</dbReference>
<dbReference type="EMBL" id="CP012661">
    <property type="protein sequence ID" value="AMY68682.1"/>
    <property type="molecule type" value="Genomic_DNA"/>
</dbReference>
<accession>A0A159Z155</accession>
<dbReference type="PATRIC" id="fig|1335048.3.peg.1486"/>
<dbReference type="InterPro" id="IPR005122">
    <property type="entry name" value="Uracil-DNA_glycosylase-like"/>
</dbReference>
<dbReference type="CDD" id="cd10027">
    <property type="entry name" value="UDG-F1-like"/>
    <property type="match status" value="1"/>
</dbReference>
<dbReference type="SMART" id="SM00987">
    <property type="entry name" value="UreE_C"/>
    <property type="match status" value="1"/>
</dbReference>
<dbReference type="SUPFAM" id="SSF47648">
    <property type="entry name" value="Nucleoside phosphorylase/phosphoribosyltransferase N-terminal domain"/>
    <property type="match status" value="1"/>
</dbReference>
<evidence type="ECO:0000256" key="12">
    <source>
        <dbReference type="HAMAP-Rule" id="MF_00148"/>
    </source>
</evidence>
<dbReference type="InterPro" id="IPR000312">
    <property type="entry name" value="Glycosyl_Trfase_fam3"/>
</dbReference>
<gene>
    <name evidence="12" type="primary">ung</name>
    <name evidence="16" type="ORF">AKL17_1428</name>
</gene>
<keyword evidence="11 12" id="KW-0234">DNA repair</keyword>
<dbReference type="Proteomes" id="UP000076128">
    <property type="component" value="Chromosome"/>
</dbReference>
<sequence length="558" mass="57411">MSDRLKPLLGPACERPLTEAEATTAFEALFEGEATPAQIGGFLLALRSRGETVAEITAAARVMRSKCVAVSAPAGAMDIVGTGGDGKGTLNISTATAFVVAGAGVPVAKHGNRNLSSKSGAADAISALGINVMVGPEVVERALAECGIGFMMAPMHHPAMRHVMGPRTEIGTRTVFNLLGPLTNPAGVKRQLTGAFSRSWIRPMAEVLGALGSDRAWLVHGGDGTDELSICGSAGSRRWRMARCASSSCTRRGRPAGASVRGDPWGRAGRERRGVPGAAGRGAGGLPRCGAAERRRRAGGGGTGGEFARGRGAGGRKHRQRRGWRARGGAGGPVAAGMSVPAEVAAAGWGHLPFFAQGWPGIAERLAADPGPVLPPAAQRFAALALTPCAAVRVVILGQDPYPTPGHANGLAFSVAPGVALPRSLANIYREMEADIGARPADGDLSHWARQGVLLLNTALSVPAGAAGAHARWGWDRLAAEVLAEVSARRPTAFMLWGAHAQKAGAAIVAPPAGAHLRIETSHPSPLSARRGFFGSRPFSRVNAWLAAQGEVPVDWAG</sequence>
<dbReference type="Pfam" id="PF00591">
    <property type="entry name" value="Glycos_transf_3"/>
    <property type="match status" value="1"/>
</dbReference>
<evidence type="ECO:0000256" key="10">
    <source>
        <dbReference type="ARBA" id="ARBA00022822"/>
    </source>
</evidence>
<keyword evidence="12" id="KW-0963">Cytoplasm</keyword>
<feature type="active site" description="Proton acceptor" evidence="12 13">
    <location>
        <position position="400"/>
    </location>
</feature>